<keyword evidence="3 4" id="KW-0238">DNA-binding</keyword>
<evidence type="ECO:0000256" key="3">
    <source>
        <dbReference type="ARBA" id="ARBA00023125"/>
    </source>
</evidence>
<keyword evidence="2" id="KW-0229">DNA integration</keyword>
<organism evidence="8 9">
    <name type="scientific">Sphingomonas populi</name>
    <dbReference type="NCBI Taxonomy" id="2484750"/>
    <lineage>
        <taxon>Bacteria</taxon>
        <taxon>Pseudomonadati</taxon>
        <taxon>Pseudomonadota</taxon>
        <taxon>Alphaproteobacteria</taxon>
        <taxon>Sphingomonadales</taxon>
        <taxon>Sphingomonadaceae</taxon>
        <taxon>Sphingomonas</taxon>
    </lineage>
</organism>
<comment type="caution">
    <text evidence="8">The sequence shown here is derived from an EMBL/GenBank/DDBJ whole genome shotgun (WGS) entry which is preliminary data.</text>
</comment>
<dbReference type="PROSITE" id="PS51898">
    <property type="entry name" value="TYR_RECOMBINASE"/>
    <property type="match status" value="1"/>
</dbReference>
<dbReference type="OrthoDB" id="7388552at2"/>
<dbReference type="Pfam" id="PF13356">
    <property type="entry name" value="Arm-DNA-bind_3"/>
    <property type="match status" value="1"/>
</dbReference>
<dbReference type="AlphaFoldDB" id="A0A4Q6XV95"/>
<dbReference type="InterPro" id="IPR044068">
    <property type="entry name" value="CB"/>
</dbReference>
<evidence type="ECO:0000256" key="4">
    <source>
        <dbReference type="PROSITE-ProRule" id="PRU01248"/>
    </source>
</evidence>
<dbReference type="GO" id="GO:0003677">
    <property type="term" value="F:DNA binding"/>
    <property type="evidence" value="ECO:0007669"/>
    <property type="project" value="UniProtKB-UniRule"/>
</dbReference>
<evidence type="ECO:0000256" key="5">
    <source>
        <dbReference type="SAM" id="MobiDB-lite"/>
    </source>
</evidence>
<dbReference type="Gene3D" id="3.30.160.390">
    <property type="entry name" value="Integrase, DNA-binding domain"/>
    <property type="match status" value="1"/>
</dbReference>
<dbReference type="PANTHER" id="PTHR30629:SF2">
    <property type="entry name" value="PROPHAGE INTEGRASE INTS-RELATED"/>
    <property type="match status" value="1"/>
</dbReference>
<dbReference type="InterPro" id="IPR011010">
    <property type="entry name" value="DNA_brk_join_enz"/>
</dbReference>
<feature type="domain" description="Tyr recombinase" evidence="6">
    <location>
        <begin position="217"/>
        <end position="410"/>
    </location>
</feature>
<dbReference type="PROSITE" id="PS51900">
    <property type="entry name" value="CB"/>
    <property type="match status" value="1"/>
</dbReference>
<dbReference type="CDD" id="cd00801">
    <property type="entry name" value="INT_P4_C"/>
    <property type="match status" value="1"/>
</dbReference>
<reference evidence="8 9" key="1">
    <citation type="submission" date="2019-02" db="EMBL/GenBank/DDBJ databases">
        <authorList>
            <person name="Li Y."/>
        </authorList>
    </citation>
    <scope>NUCLEOTIDE SEQUENCE [LARGE SCALE GENOMIC DNA]</scope>
    <source>
        <strain evidence="8 9">3-7</strain>
    </source>
</reference>
<dbReference type="InterPro" id="IPR025166">
    <property type="entry name" value="Integrase_DNA_bind_dom"/>
</dbReference>
<dbReference type="Pfam" id="PF22022">
    <property type="entry name" value="Phage_int_M"/>
    <property type="match status" value="1"/>
</dbReference>
<evidence type="ECO:0000256" key="2">
    <source>
        <dbReference type="ARBA" id="ARBA00022908"/>
    </source>
</evidence>
<dbReference type="GO" id="GO:0006310">
    <property type="term" value="P:DNA recombination"/>
    <property type="evidence" value="ECO:0007669"/>
    <property type="project" value="InterPro"/>
</dbReference>
<comment type="similarity">
    <text evidence="1">Belongs to the 'phage' integrase family.</text>
</comment>
<dbReference type="InterPro" id="IPR010998">
    <property type="entry name" value="Integrase_recombinase_N"/>
</dbReference>
<name>A0A4Q6XV95_9SPHN</name>
<evidence type="ECO:0000256" key="1">
    <source>
        <dbReference type="ARBA" id="ARBA00008857"/>
    </source>
</evidence>
<evidence type="ECO:0000313" key="9">
    <source>
        <dbReference type="Proteomes" id="UP000292085"/>
    </source>
</evidence>
<evidence type="ECO:0000313" key="8">
    <source>
        <dbReference type="EMBL" id="RZF64260.1"/>
    </source>
</evidence>
<dbReference type="GO" id="GO:0015074">
    <property type="term" value="P:DNA integration"/>
    <property type="evidence" value="ECO:0007669"/>
    <property type="project" value="UniProtKB-KW"/>
</dbReference>
<feature type="domain" description="Core-binding (CB)" evidence="7">
    <location>
        <begin position="112"/>
        <end position="193"/>
    </location>
</feature>
<dbReference type="EMBL" id="SGIS01000016">
    <property type="protein sequence ID" value="RZF64260.1"/>
    <property type="molecule type" value="Genomic_DNA"/>
</dbReference>
<sequence length="461" mass="50890">MTGASVPPAPVKKTDKLSALACQKAAPREKPYKLSDGKGLYLEVLPSGVKSWRWKYRIGPKEKRLVFGTFPDVKLSEARELREDAARQLRQGIDPSVHKVQRAAEHVARAGSTFETVARDWYASQAPAWSKRYAKIVIDSLEKDVFPKIGKLPIRDVTTPLVLKVLRPIEQRGAVETAHRVRQRISEVFALAVGSGIADGDPAAIAGKALGKVRKRQFPAVRSIEAAREVLEVTEAQPGHPLTKLASRLLALTSVRSQIVRGAIRSEFEDLDGAEPLWRVPAARMKLIQERKDDPAMEFLVPLSRQAVAVLRAAMTLSNGPLIFRSVRLARNPISDATISKVYREAGLSGKHVPHGWRSTFSTIMNELAEAKNRVGDRAIIDLMLAHVQQGVEATYNRAAYMPRRREIAQEWADMLTEGLAPPESLLDGPRQRPNPASHGERGRGHGAAGAPVRKEPRRKA</sequence>
<proteinExistence type="inferred from homology"/>
<dbReference type="InterPro" id="IPR038488">
    <property type="entry name" value="Integrase_DNA-bd_sf"/>
</dbReference>
<dbReference type="Proteomes" id="UP000292085">
    <property type="component" value="Unassembled WGS sequence"/>
</dbReference>
<dbReference type="InterPro" id="IPR050808">
    <property type="entry name" value="Phage_Integrase"/>
</dbReference>
<dbReference type="InterPro" id="IPR053876">
    <property type="entry name" value="Phage_int_M"/>
</dbReference>
<dbReference type="InterPro" id="IPR002104">
    <property type="entry name" value="Integrase_catalytic"/>
</dbReference>
<dbReference type="Gene3D" id="1.10.150.130">
    <property type="match status" value="1"/>
</dbReference>
<evidence type="ECO:0000259" key="6">
    <source>
        <dbReference type="PROSITE" id="PS51898"/>
    </source>
</evidence>
<accession>A0A4Q6XV95</accession>
<feature type="region of interest" description="Disordered" evidence="5">
    <location>
        <begin position="419"/>
        <end position="461"/>
    </location>
</feature>
<dbReference type="RefSeq" id="WP_130157721.1">
    <property type="nucleotide sequence ID" value="NZ_SGIS01000016.1"/>
</dbReference>
<keyword evidence="9" id="KW-1185">Reference proteome</keyword>
<gene>
    <name evidence="8" type="ORF">EWE75_11995</name>
</gene>
<evidence type="ECO:0000259" key="7">
    <source>
        <dbReference type="PROSITE" id="PS51900"/>
    </source>
</evidence>
<dbReference type="SUPFAM" id="SSF56349">
    <property type="entry name" value="DNA breaking-rejoining enzymes"/>
    <property type="match status" value="1"/>
</dbReference>
<protein>
    <submittedName>
        <fullName evidence="8">DUF4102 domain-containing protein</fullName>
    </submittedName>
</protein>
<dbReference type="PANTHER" id="PTHR30629">
    <property type="entry name" value="PROPHAGE INTEGRASE"/>
    <property type="match status" value="1"/>
</dbReference>